<dbReference type="SUPFAM" id="SSF51735">
    <property type="entry name" value="NAD(P)-binding Rossmann-fold domains"/>
    <property type="match status" value="1"/>
</dbReference>
<dbReference type="Gene3D" id="3.40.50.720">
    <property type="entry name" value="NAD(P)-binding Rossmann-like Domain"/>
    <property type="match status" value="1"/>
</dbReference>
<evidence type="ECO:0000313" key="6">
    <source>
        <dbReference type="EMBL" id="OAB88592.1"/>
    </source>
</evidence>
<organism evidence="6 7">
    <name type="scientific">Janibacter melonis</name>
    <dbReference type="NCBI Taxonomy" id="262209"/>
    <lineage>
        <taxon>Bacteria</taxon>
        <taxon>Bacillati</taxon>
        <taxon>Actinomycetota</taxon>
        <taxon>Actinomycetes</taxon>
        <taxon>Micrococcales</taxon>
        <taxon>Intrasporangiaceae</taxon>
        <taxon>Janibacter</taxon>
    </lineage>
</organism>
<reference evidence="6 7" key="1">
    <citation type="submission" date="2016-01" db="EMBL/GenBank/DDBJ databases">
        <title>Janibacter melonis strain CD11_4 genome sequencing and assembly.</title>
        <authorList>
            <person name="Nair G.R."/>
            <person name="Kaur G."/>
            <person name="Chander A.M."/>
            <person name="Mayilraj S."/>
        </authorList>
    </citation>
    <scope>NUCLEOTIDE SEQUENCE [LARGE SCALE GENOMIC DNA]</scope>
    <source>
        <strain evidence="6 7">CD11-4</strain>
    </source>
</reference>
<dbReference type="AlphaFoldDB" id="A0A176QFY2"/>
<evidence type="ECO:0000256" key="2">
    <source>
        <dbReference type="ARBA" id="ARBA00023002"/>
    </source>
</evidence>
<evidence type="ECO:0000259" key="4">
    <source>
        <dbReference type="Pfam" id="PF01408"/>
    </source>
</evidence>
<feature type="domain" description="Gfo/Idh/MocA-like oxidoreductase N-terminal" evidence="4">
    <location>
        <begin position="1"/>
        <end position="122"/>
    </location>
</feature>
<comment type="similarity">
    <text evidence="1">Belongs to the Gfo/Idh/MocA family.</text>
</comment>
<dbReference type="SUPFAM" id="SSF55347">
    <property type="entry name" value="Glyceraldehyde-3-phosphate dehydrogenase-like, C-terminal domain"/>
    <property type="match status" value="1"/>
</dbReference>
<proteinExistence type="inferred from homology"/>
<dbReference type="InterPro" id="IPR055170">
    <property type="entry name" value="GFO_IDH_MocA-like_dom"/>
</dbReference>
<dbReference type="Pfam" id="PF22725">
    <property type="entry name" value="GFO_IDH_MocA_C3"/>
    <property type="match status" value="1"/>
</dbReference>
<dbReference type="GO" id="GO:0000166">
    <property type="term" value="F:nucleotide binding"/>
    <property type="evidence" value="ECO:0007669"/>
    <property type="project" value="InterPro"/>
</dbReference>
<protein>
    <submittedName>
        <fullName evidence="6">Dehydrogenase</fullName>
    </submittedName>
</protein>
<evidence type="ECO:0000256" key="1">
    <source>
        <dbReference type="ARBA" id="ARBA00010928"/>
    </source>
</evidence>
<dbReference type="Proteomes" id="UP000076976">
    <property type="component" value="Unassembled WGS sequence"/>
</dbReference>
<comment type="caution">
    <text evidence="6">The sequence shown here is derived from an EMBL/GenBank/DDBJ whole genome shotgun (WGS) entry which is preliminary data.</text>
</comment>
<name>A0A176QFY2_9MICO</name>
<dbReference type="STRING" id="262209.AWH69_01970"/>
<dbReference type="PANTHER" id="PTHR42840:SF3">
    <property type="entry name" value="BINDING ROSSMANN FOLD OXIDOREDUCTASE, PUTATIVE (AFU_ORTHOLOGUE AFUA_2G10240)-RELATED"/>
    <property type="match status" value="1"/>
</dbReference>
<dbReference type="EMBL" id="LQZG01000001">
    <property type="protein sequence ID" value="OAB88592.1"/>
    <property type="molecule type" value="Genomic_DNA"/>
</dbReference>
<dbReference type="GO" id="GO:0016491">
    <property type="term" value="F:oxidoreductase activity"/>
    <property type="evidence" value="ECO:0007669"/>
    <property type="project" value="UniProtKB-KW"/>
</dbReference>
<dbReference type="Pfam" id="PF01408">
    <property type="entry name" value="GFO_IDH_MocA"/>
    <property type="match status" value="1"/>
</dbReference>
<dbReference type="PANTHER" id="PTHR42840">
    <property type="entry name" value="NAD(P)-BINDING ROSSMANN-FOLD SUPERFAMILY PROTEIN-RELATED"/>
    <property type="match status" value="1"/>
</dbReference>
<accession>A0A176QFY2</accession>
<feature type="domain" description="GFO/IDH/MocA-like oxidoreductase" evidence="5">
    <location>
        <begin position="130"/>
        <end position="250"/>
    </location>
</feature>
<keyword evidence="3" id="KW-0520">NAD</keyword>
<dbReference type="Gene3D" id="3.30.360.10">
    <property type="entry name" value="Dihydrodipicolinate Reductase, domain 2"/>
    <property type="match status" value="1"/>
</dbReference>
<keyword evidence="7" id="KW-1185">Reference proteome</keyword>
<evidence type="ECO:0000313" key="7">
    <source>
        <dbReference type="Proteomes" id="UP000076976"/>
    </source>
</evidence>
<sequence length="344" mass="35281">MRIGCVGLGRIGTSHVQTLRAVPGVSEVVVADVDGARAEGLTSPAAEGLAAVSAVPVEALLTAGLDGLVVTTGSAAHGTWVRAAVDAGLPTFCEKPLATSLTEILEVAEHVRRSGVAVHVGFQRRFDAGYRAAAEAVRSGELGFVHTLRGVASDMLPPAAGFIPGSGGIFRDCLVHDADVIRFVTGREVVSVYAVGGTKGADFFAAAGDVDTGAALLTLDDGTIAMLSTSRYNGQGQDVRLEVHGEHGTVAVGLDDSLALRSVEPGASQPTGPVYTDFYSRFRPAFADELAGFVAMVGGSPSPCTVDDALEASRVVEACDLSRREGRPVLMSEIPSALPAPATS</sequence>
<gene>
    <name evidence="6" type="ORF">AWH69_01970</name>
</gene>
<dbReference type="InterPro" id="IPR000683">
    <property type="entry name" value="Gfo/Idh/MocA-like_OxRdtase_N"/>
</dbReference>
<evidence type="ECO:0000256" key="3">
    <source>
        <dbReference type="ARBA" id="ARBA00023027"/>
    </source>
</evidence>
<dbReference type="InterPro" id="IPR036291">
    <property type="entry name" value="NAD(P)-bd_dom_sf"/>
</dbReference>
<evidence type="ECO:0000259" key="5">
    <source>
        <dbReference type="Pfam" id="PF22725"/>
    </source>
</evidence>
<keyword evidence="2" id="KW-0560">Oxidoreductase</keyword>